<reference evidence="2" key="1">
    <citation type="submission" date="2018-05" db="EMBL/GenBank/DDBJ databases">
        <authorList>
            <person name="Lanie J.A."/>
            <person name="Ng W.-L."/>
            <person name="Kazmierczak K.M."/>
            <person name="Andrzejewski T.M."/>
            <person name="Davidsen T.M."/>
            <person name="Wayne K.J."/>
            <person name="Tettelin H."/>
            <person name="Glass J.I."/>
            <person name="Rusch D."/>
            <person name="Podicherti R."/>
            <person name="Tsui H.-C.T."/>
            <person name="Winkler M.E."/>
        </authorList>
    </citation>
    <scope>NUCLEOTIDE SEQUENCE</scope>
</reference>
<dbReference type="Gene3D" id="3.30.1050.10">
    <property type="entry name" value="SCP2 sterol-binding domain"/>
    <property type="match status" value="1"/>
</dbReference>
<gene>
    <name evidence="2" type="ORF">METZ01_LOCUS31814</name>
</gene>
<accession>A0A381QJ03</accession>
<feature type="domain" description="SCP2" evidence="1">
    <location>
        <begin position="21"/>
        <end position="98"/>
    </location>
</feature>
<evidence type="ECO:0000313" key="2">
    <source>
        <dbReference type="EMBL" id="SUZ78960.1"/>
    </source>
</evidence>
<dbReference type="EMBL" id="UINC01001372">
    <property type="protein sequence ID" value="SUZ78960.1"/>
    <property type="molecule type" value="Genomic_DNA"/>
</dbReference>
<name>A0A381QJ03_9ZZZZ</name>
<proteinExistence type="predicted"/>
<dbReference type="SUPFAM" id="SSF55718">
    <property type="entry name" value="SCP-like"/>
    <property type="match status" value="1"/>
</dbReference>
<protein>
    <recommendedName>
        <fullName evidence="1">SCP2 domain-containing protein</fullName>
    </recommendedName>
</protein>
<dbReference type="InterPro" id="IPR036527">
    <property type="entry name" value="SCP2_sterol-bd_dom_sf"/>
</dbReference>
<evidence type="ECO:0000259" key="1">
    <source>
        <dbReference type="Pfam" id="PF02036"/>
    </source>
</evidence>
<dbReference type="Pfam" id="PF02036">
    <property type="entry name" value="SCP2"/>
    <property type="match status" value="1"/>
</dbReference>
<organism evidence="2">
    <name type="scientific">marine metagenome</name>
    <dbReference type="NCBI Taxonomy" id="408172"/>
    <lineage>
        <taxon>unclassified sequences</taxon>
        <taxon>metagenomes</taxon>
        <taxon>ecological metagenomes</taxon>
    </lineage>
</organism>
<dbReference type="InterPro" id="IPR003033">
    <property type="entry name" value="SCP2_sterol-bd_dom"/>
</dbReference>
<sequence>MSEDFVSKWGAAPRSALGTGSGLVVIKVDGGPDGKISVTLELSEGLIVSAYLGSGRGRDLELTMPYELAVELFLRQADPAAEYMKGRLKMSGDMKLWLDLLPSWRKLFTDGGEPQLAGETSF</sequence>
<dbReference type="AlphaFoldDB" id="A0A381QJ03"/>